<dbReference type="GO" id="GO:0004150">
    <property type="term" value="F:dihydroneopterin aldolase activity"/>
    <property type="evidence" value="ECO:0007669"/>
    <property type="project" value="UniProtKB-UniRule"/>
</dbReference>
<comment type="caution">
    <text evidence="8">The sequence shown here is derived from an EMBL/GenBank/DDBJ whole genome shotgun (WGS) entry which is preliminary data.</text>
</comment>
<dbReference type="Proteomes" id="UP000033632">
    <property type="component" value="Unassembled WGS sequence"/>
</dbReference>
<dbReference type="PANTHER" id="PTHR42844">
    <property type="entry name" value="DIHYDRONEOPTERIN ALDOLASE 1-RELATED"/>
    <property type="match status" value="1"/>
</dbReference>
<evidence type="ECO:0000313" key="8">
    <source>
        <dbReference type="EMBL" id="KKB11208.1"/>
    </source>
</evidence>
<dbReference type="Pfam" id="PF02152">
    <property type="entry name" value="FolB"/>
    <property type="match status" value="1"/>
</dbReference>
<dbReference type="PATRIC" id="fig|443610.3.peg.1054"/>
<protein>
    <recommendedName>
        <fullName evidence="6">7,8-dihydroneopterin aldolase</fullName>
        <ecNumber evidence="6">4.1.2.25</ecNumber>
    </recommendedName>
</protein>
<dbReference type="NCBIfam" id="TIGR00526">
    <property type="entry name" value="folB_dom"/>
    <property type="match status" value="1"/>
</dbReference>
<dbReference type="STRING" id="443610.VE25_14055"/>
<dbReference type="SUPFAM" id="SSF55620">
    <property type="entry name" value="Tetrahydrobiopterin biosynthesis enzymes-like"/>
    <property type="match status" value="1"/>
</dbReference>
<feature type="domain" description="Dihydroneopterin aldolase/epimerase" evidence="7">
    <location>
        <begin position="20"/>
        <end position="133"/>
    </location>
</feature>
<evidence type="ECO:0000256" key="3">
    <source>
        <dbReference type="ARBA" id="ARBA00005708"/>
    </source>
</evidence>
<evidence type="ECO:0000256" key="1">
    <source>
        <dbReference type="ARBA" id="ARBA00001353"/>
    </source>
</evidence>
<name>A0A0F5FQW0_9HYPH</name>
<evidence type="ECO:0000256" key="2">
    <source>
        <dbReference type="ARBA" id="ARBA00005013"/>
    </source>
</evidence>
<dbReference type="InterPro" id="IPR006156">
    <property type="entry name" value="Dihydroneopterin_aldolase"/>
</dbReference>
<dbReference type="FunFam" id="3.30.1130.10:FF:000003">
    <property type="entry name" value="7,8-dihydroneopterin aldolase"/>
    <property type="match status" value="1"/>
</dbReference>
<dbReference type="EMBL" id="JZEX01000121">
    <property type="protein sequence ID" value="KKB11208.1"/>
    <property type="molecule type" value="Genomic_DNA"/>
</dbReference>
<organism evidence="8 9">
    <name type="scientific">Devosia geojensis</name>
    <dbReference type="NCBI Taxonomy" id="443610"/>
    <lineage>
        <taxon>Bacteria</taxon>
        <taxon>Pseudomonadati</taxon>
        <taxon>Pseudomonadota</taxon>
        <taxon>Alphaproteobacteria</taxon>
        <taxon>Hyphomicrobiales</taxon>
        <taxon>Devosiaceae</taxon>
        <taxon>Devosia</taxon>
    </lineage>
</organism>
<accession>A0A0F5FQW0</accession>
<dbReference type="SMART" id="SM00905">
    <property type="entry name" value="FolB"/>
    <property type="match status" value="1"/>
</dbReference>
<sequence>MVRLPNGARTLTDAFTGDRIILEGLGFYGYHGVFPEERKLGQRFVVDLTCGLDLSPAGDTDELGRTASYADIYDVTKAAFEEGPFNLIEAVAQRIADRVFAAFADIGWIIVRVKKPEAPIAMVRGAASVELHRTRKD</sequence>
<keyword evidence="5 6" id="KW-0456">Lyase</keyword>
<proteinExistence type="inferred from homology"/>
<comment type="function">
    <text evidence="6">Catalyzes the conversion of 7,8-dihydroneopterin to 6-hydroxymethyl-7,8-dihydropterin.</text>
</comment>
<dbReference type="GO" id="GO:0005737">
    <property type="term" value="C:cytoplasm"/>
    <property type="evidence" value="ECO:0007669"/>
    <property type="project" value="TreeGrafter"/>
</dbReference>
<keyword evidence="4 6" id="KW-0289">Folate biosynthesis</keyword>
<dbReference type="CDD" id="cd00534">
    <property type="entry name" value="DHNA_DHNTPE"/>
    <property type="match status" value="1"/>
</dbReference>
<dbReference type="GO" id="GO:0046654">
    <property type="term" value="P:tetrahydrofolate biosynthetic process"/>
    <property type="evidence" value="ECO:0007669"/>
    <property type="project" value="UniProtKB-UniRule"/>
</dbReference>
<evidence type="ECO:0000256" key="5">
    <source>
        <dbReference type="ARBA" id="ARBA00023239"/>
    </source>
</evidence>
<dbReference type="InterPro" id="IPR006157">
    <property type="entry name" value="FolB_dom"/>
</dbReference>
<dbReference type="EC" id="4.1.2.25" evidence="6"/>
<reference evidence="8 9" key="1">
    <citation type="submission" date="2015-03" db="EMBL/GenBank/DDBJ databases">
        <authorList>
            <person name="Hassan Y.I."/>
            <person name="Lepp D."/>
            <person name="Li X.-Z."/>
            <person name="Zhou T."/>
        </authorList>
    </citation>
    <scope>NUCLEOTIDE SEQUENCE [LARGE SCALE GENOMIC DNA]</scope>
    <source>
        <strain evidence="8 9">BD-c194</strain>
    </source>
</reference>
<dbReference type="AlphaFoldDB" id="A0A0F5FQW0"/>
<dbReference type="NCBIfam" id="TIGR00525">
    <property type="entry name" value="folB"/>
    <property type="match status" value="1"/>
</dbReference>
<dbReference type="InterPro" id="IPR043133">
    <property type="entry name" value="GTP-CH-I_C/QueF"/>
</dbReference>
<dbReference type="UniPathway" id="UPA00077">
    <property type="reaction ID" value="UER00154"/>
</dbReference>
<comment type="catalytic activity">
    <reaction evidence="1 6">
        <text>7,8-dihydroneopterin = 6-hydroxymethyl-7,8-dihydropterin + glycolaldehyde</text>
        <dbReference type="Rhea" id="RHEA:10540"/>
        <dbReference type="ChEBI" id="CHEBI:17001"/>
        <dbReference type="ChEBI" id="CHEBI:17071"/>
        <dbReference type="ChEBI" id="CHEBI:44841"/>
        <dbReference type="EC" id="4.1.2.25"/>
    </reaction>
</comment>
<dbReference type="Gene3D" id="3.30.1130.10">
    <property type="match status" value="1"/>
</dbReference>
<comment type="pathway">
    <text evidence="2 6">Cofactor biosynthesis; tetrahydrofolate biosynthesis; 2-amino-4-hydroxy-6-hydroxymethyl-7,8-dihydropteridine diphosphate from 7,8-dihydroneopterin triphosphate: step 3/4.</text>
</comment>
<keyword evidence="9" id="KW-1185">Reference proteome</keyword>
<dbReference type="OrthoDB" id="9808041at2"/>
<comment type="similarity">
    <text evidence="3 6">Belongs to the DHNA family.</text>
</comment>
<evidence type="ECO:0000256" key="4">
    <source>
        <dbReference type="ARBA" id="ARBA00022909"/>
    </source>
</evidence>
<gene>
    <name evidence="8" type="ORF">VE25_14055</name>
</gene>
<dbReference type="PANTHER" id="PTHR42844:SF1">
    <property type="entry name" value="DIHYDRONEOPTERIN ALDOLASE 1-RELATED"/>
    <property type="match status" value="1"/>
</dbReference>
<evidence type="ECO:0000256" key="6">
    <source>
        <dbReference type="RuleBase" id="RU362079"/>
    </source>
</evidence>
<dbReference type="GO" id="GO:0046656">
    <property type="term" value="P:folic acid biosynthetic process"/>
    <property type="evidence" value="ECO:0007669"/>
    <property type="project" value="UniProtKB-UniRule"/>
</dbReference>
<evidence type="ECO:0000259" key="7">
    <source>
        <dbReference type="SMART" id="SM00905"/>
    </source>
</evidence>
<evidence type="ECO:0000313" key="9">
    <source>
        <dbReference type="Proteomes" id="UP000033632"/>
    </source>
</evidence>